<dbReference type="GO" id="GO:0008541">
    <property type="term" value="C:proteasome regulatory particle, lid subcomplex"/>
    <property type="evidence" value="ECO:0007669"/>
    <property type="project" value="TreeGrafter"/>
</dbReference>
<dbReference type="PANTHER" id="PTHR12387:SF0">
    <property type="entry name" value="26S PROTEASOME NON-ATPASE REGULATORY SUBUNIT 8"/>
    <property type="match status" value="1"/>
</dbReference>
<comment type="caution">
    <text evidence="7">The sequence shown here is derived from an EMBL/GenBank/DDBJ whole genome shotgun (WGS) entry which is preliminary data.</text>
</comment>
<proteinExistence type="inferred from homology"/>
<keyword evidence="3" id="KW-0647">Proteasome</keyword>
<evidence type="ECO:0000313" key="7">
    <source>
        <dbReference type="EMBL" id="CAL5131963.1"/>
    </source>
</evidence>
<comment type="subunit">
    <text evidence="4">Component of the 19S proteasome regulatory particle complex. The 26S proteasome consists of a 20S core particle (CP) and two 19S regulatory subunits (RP). The regulatory particle is made of a lid composed of 9 subunits including PSMD8, a base containing 6 ATPases and few additional components. Interacts with DDI2. Interacts with TASOR.</text>
</comment>
<dbReference type="EMBL" id="CAXLJL010000112">
    <property type="protein sequence ID" value="CAL5131963.1"/>
    <property type="molecule type" value="Genomic_DNA"/>
</dbReference>
<gene>
    <name evidence="7" type="ORF">CDAUBV1_LOCUS4490</name>
</gene>
<dbReference type="Proteomes" id="UP001497525">
    <property type="component" value="Unassembled WGS sequence"/>
</dbReference>
<evidence type="ECO:0000256" key="1">
    <source>
        <dbReference type="ARBA" id="ARBA00009627"/>
    </source>
</evidence>
<evidence type="ECO:0000256" key="3">
    <source>
        <dbReference type="ARBA" id="ARBA00022942"/>
    </source>
</evidence>
<evidence type="ECO:0000256" key="4">
    <source>
        <dbReference type="ARBA" id="ARBA00062283"/>
    </source>
</evidence>
<dbReference type="GO" id="GO:0043161">
    <property type="term" value="P:proteasome-mediated ubiquitin-dependent protein catabolic process"/>
    <property type="evidence" value="ECO:0007669"/>
    <property type="project" value="TreeGrafter"/>
</dbReference>
<evidence type="ECO:0000256" key="5">
    <source>
        <dbReference type="ARBA" id="ARBA00078986"/>
    </source>
</evidence>
<dbReference type="AlphaFoldDB" id="A0AAV2T3B0"/>
<dbReference type="GO" id="GO:0005634">
    <property type="term" value="C:nucleus"/>
    <property type="evidence" value="ECO:0007669"/>
    <property type="project" value="TreeGrafter"/>
</dbReference>
<evidence type="ECO:0000259" key="6">
    <source>
        <dbReference type="PROSITE" id="PS50250"/>
    </source>
</evidence>
<protein>
    <recommendedName>
        <fullName evidence="2">26S proteasome non-ATPase regulatory subunit 8</fullName>
    </recommendedName>
    <alternativeName>
        <fullName evidence="5">26S proteasome regulatory subunit RPN12</fullName>
    </alternativeName>
</protein>
<feature type="domain" description="PCI" evidence="6">
    <location>
        <begin position="79"/>
        <end position="251"/>
    </location>
</feature>
<accession>A0AAV2T3B0</accession>
<dbReference type="PANTHER" id="PTHR12387">
    <property type="entry name" value="26S PROTEASOME NON-ATPASE REGULATORY SUBUNIT 8"/>
    <property type="match status" value="1"/>
</dbReference>
<dbReference type="Pfam" id="PF10075">
    <property type="entry name" value="CSN8_PSD8_EIF3K"/>
    <property type="match status" value="1"/>
</dbReference>
<dbReference type="InterPro" id="IPR000717">
    <property type="entry name" value="PCI_dom"/>
</dbReference>
<dbReference type="GO" id="GO:0005829">
    <property type="term" value="C:cytosol"/>
    <property type="evidence" value="ECO:0007669"/>
    <property type="project" value="TreeGrafter"/>
</dbReference>
<reference evidence="7" key="1">
    <citation type="submission" date="2024-06" db="EMBL/GenBank/DDBJ databases">
        <authorList>
            <person name="Liu X."/>
            <person name="Lenzi L."/>
            <person name="Haldenby T S."/>
            <person name="Uol C."/>
        </authorList>
    </citation>
    <scope>NUCLEOTIDE SEQUENCE</scope>
</reference>
<organism evidence="7 8">
    <name type="scientific">Calicophoron daubneyi</name>
    <name type="common">Rumen fluke</name>
    <name type="synonym">Paramphistomum daubneyi</name>
    <dbReference type="NCBI Taxonomy" id="300641"/>
    <lineage>
        <taxon>Eukaryota</taxon>
        <taxon>Metazoa</taxon>
        <taxon>Spiralia</taxon>
        <taxon>Lophotrochozoa</taxon>
        <taxon>Platyhelminthes</taxon>
        <taxon>Trematoda</taxon>
        <taxon>Digenea</taxon>
        <taxon>Plagiorchiida</taxon>
        <taxon>Pronocephalata</taxon>
        <taxon>Paramphistomoidea</taxon>
        <taxon>Paramphistomidae</taxon>
        <taxon>Calicophoron</taxon>
    </lineage>
</organism>
<sequence length="266" mass="31068">MTQTLEEVGRKFQMLTQEWNKKNHNIDSCIEKIKEITLSLTRYSYLPRDECEASRRELLIARDTLEIACCLALEKKDIPTFEHYICQLKCYYYDYKSNLPESPLKYELLGLNLLRLLAQGKLADFHTELERLSIEEITSNVYINHPVSMEQYLMEGNFHKVFLSKGNVPSRRYDFFIDILLNTTRDEVASCIESAYDSLSLKDAIRTLFFDDETSMIAYGQARSWKLDENKVYHFQKGTKAADDTVPSSDVTKVMLDYTKELDQII</sequence>
<evidence type="ECO:0000313" key="8">
    <source>
        <dbReference type="Proteomes" id="UP001497525"/>
    </source>
</evidence>
<dbReference type="FunFam" id="1.25.40.990:FF:000001">
    <property type="entry name" value="26S proteasome non-ATPase regulatory subunit"/>
    <property type="match status" value="1"/>
</dbReference>
<dbReference type="PROSITE" id="PS50250">
    <property type="entry name" value="PCI"/>
    <property type="match status" value="1"/>
</dbReference>
<comment type="similarity">
    <text evidence="1">Belongs to the proteasome subunit S14 family.</text>
</comment>
<dbReference type="Gene3D" id="1.25.40.990">
    <property type="match status" value="1"/>
</dbReference>
<dbReference type="InterPro" id="IPR033464">
    <property type="entry name" value="CSN8_PSD8_EIF3K"/>
</dbReference>
<evidence type="ECO:0000256" key="2">
    <source>
        <dbReference type="ARBA" id="ARBA00014939"/>
    </source>
</evidence>
<name>A0AAV2T3B0_CALDB</name>
<dbReference type="InterPro" id="IPR006746">
    <property type="entry name" value="26S_Psome_Rpn12"/>
</dbReference>